<evidence type="ECO:0000256" key="4">
    <source>
        <dbReference type="ARBA" id="ARBA00022692"/>
    </source>
</evidence>
<evidence type="ECO:0000313" key="9">
    <source>
        <dbReference type="Proteomes" id="UP001159364"/>
    </source>
</evidence>
<comment type="similarity">
    <text evidence="7">Belongs to the DVL/RTFL small polypeptides family.</text>
</comment>
<keyword evidence="6" id="KW-0472">Membrane</keyword>
<gene>
    <name evidence="8" type="ORF">K2173_004195</name>
</gene>
<sequence length="73" mass="9115">MLTVPLHSKQLFKKNRDVNMKQRCPSFSEWKVQYPFRSFCRRCCRLVKEKRARFYIFRRCIVMLVCWNEYSDL</sequence>
<evidence type="ECO:0000313" key="8">
    <source>
        <dbReference type="EMBL" id="KAJ8759188.1"/>
    </source>
</evidence>
<dbReference type="AlphaFoldDB" id="A0AAV8SYW2"/>
<dbReference type="Pfam" id="PF08137">
    <property type="entry name" value="DVL"/>
    <property type="match status" value="1"/>
</dbReference>
<evidence type="ECO:0000256" key="3">
    <source>
        <dbReference type="ARBA" id="ARBA00022475"/>
    </source>
</evidence>
<keyword evidence="3" id="KW-1003">Cell membrane</keyword>
<keyword evidence="2" id="KW-0217">Developmental protein</keyword>
<dbReference type="GO" id="GO:0005886">
    <property type="term" value="C:plasma membrane"/>
    <property type="evidence" value="ECO:0007669"/>
    <property type="project" value="UniProtKB-SubCell"/>
</dbReference>
<evidence type="ECO:0000256" key="7">
    <source>
        <dbReference type="ARBA" id="ARBA00024340"/>
    </source>
</evidence>
<dbReference type="EMBL" id="JAIWQS010000007">
    <property type="protein sequence ID" value="KAJ8759188.1"/>
    <property type="molecule type" value="Genomic_DNA"/>
</dbReference>
<comment type="subcellular location">
    <subcellularLocation>
        <location evidence="1">Cell membrane</location>
        <topology evidence="1">Single-pass membrane protein</topology>
    </subcellularLocation>
</comment>
<organism evidence="8 9">
    <name type="scientific">Erythroxylum novogranatense</name>
    <dbReference type="NCBI Taxonomy" id="1862640"/>
    <lineage>
        <taxon>Eukaryota</taxon>
        <taxon>Viridiplantae</taxon>
        <taxon>Streptophyta</taxon>
        <taxon>Embryophyta</taxon>
        <taxon>Tracheophyta</taxon>
        <taxon>Spermatophyta</taxon>
        <taxon>Magnoliopsida</taxon>
        <taxon>eudicotyledons</taxon>
        <taxon>Gunneridae</taxon>
        <taxon>Pentapetalae</taxon>
        <taxon>rosids</taxon>
        <taxon>fabids</taxon>
        <taxon>Malpighiales</taxon>
        <taxon>Erythroxylaceae</taxon>
        <taxon>Erythroxylum</taxon>
    </lineage>
</organism>
<dbReference type="PANTHER" id="PTHR33102">
    <property type="entry name" value="DVL19-RELATED-RELATED"/>
    <property type="match status" value="1"/>
</dbReference>
<proteinExistence type="inferred from homology"/>
<dbReference type="Proteomes" id="UP001159364">
    <property type="component" value="Linkage Group LG07"/>
</dbReference>
<dbReference type="InterPro" id="IPR012552">
    <property type="entry name" value="DVL"/>
</dbReference>
<name>A0AAV8SYW2_9ROSI</name>
<dbReference type="GO" id="GO:0048367">
    <property type="term" value="P:shoot system development"/>
    <property type="evidence" value="ECO:0007669"/>
    <property type="project" value="UniProtKB-ARBA"/>
</dbReference>
<keyword evidence="5" id="KW-1133">Transmembrane helix</keyword>
<reference evidence="8 9" key="1">
    <citation type="submission" date="2021-09" db="EMBL/GenBank/DDBJ databases">
        <title>Genomic insights and catalytic innovation underlie evolution of tropane alkaloids biosynthesis.</title>
        <authorList>
            <person name="Wang Y.-J."/>
            <person name="Tian T."/>
            <person name="Huang J.-P."/>
            <person name="Huang S.-X."/>
        </authorList>
    </citation>
    <scope>NUCLEOTIDE SEQUENCE [LARGE SCALE GENOMIC DNA]</scope>
    <source>
        <strain evidence="8">KIB-2018</strain>
        <tissue evidence="8">Leaf</tissue>
    </source>
</reference>
<evidence type="ECO:0000256" key="6">
    <source>
        <dbReference type="ARBA" id="ARBA00023136"/>
    </source>
</evidence>
<dbReference type="GO" id="GO:0008285">
    <property type="term" value="P:negative regulation of cell population proliferation"/>
    <property type="evidence" value="ECO:0007669"/>
    <property type="project" value="InterPro"/>
</dbReference>
<evidence type="ECO:0000256" key="2">
    <source>
        <dbReference type="ARBA" id="ARBA00022473"/>
    </source>
</evidence>
<keyword evidence="4" id="KW-0812">Transmembrane</keyword>
<evidence type="ECO:0000256" key="1">
    <source>
        <dbReference type="ARBA" id="ARBA00004162"/>
    </source>
</evidence>
<evidence type="ECO:0000256" key="5">
    <source>
        <dbReference type="ARBA" id="ARBA00022989"/>
    </source>
</evidence>
<protein>
    <submittedName>
        <fullName evidence="8">Uncharacterized protein</fullName>
    </submittedName>
</protein>
<accession>A0AAV8SYW2</accession>
<dbReference type="InterPro" id="IPR051525">
    <property type="entry name" value="DVL_RTFL_regulatory"/>
</dbReference>
<keyword evidence="9" id="KW-1185">Reference proteome</keyword>
<comment type="caution">
    <text evidence="8">The sequence shown here is derived from an EMBL/GenBank/DDBJ whole genome shotgun (WGS) entry which is preliminary data.</text>
</comment>